<dbReference type="Proteomes" id="UP001476807">
    <property type="component" value="Unassembled WGS sequence"/>
</dbReference>
<dbReference type="RefSeq" id="WP_350413707.1">
    <property type="nucleotide sequence ID" value="NZ_JBEOKT010000018.1"/>
</dbReference>
<evidence type="ECO:0000313" key="3">
    <source>
        <dbReference type="Proteomes" id="UP001476807"/>
    </source>
</evidence>
<evidence type="ECO:0000313" key="2">
    <source>
        <dbReference type="EMBL" id="MER2999117.1"/>
    </source>
</evidence>
<reference evidence="2 3" key="1">
    <citation type="submission" date="2024-06" db="EMBL/GenBank/DDBJ databases">
        <title>Pontibacter populi HYL7-15.</title>
        <authorList>
            <person name="Kim M.K."/>
        </authorList>
    </citation>
    <scope>NUCLEOTIDE SEQUENCE [LARGE SCALE GENOMIC DNA]</scope>
    <source>
        <strain evidence="2 3">HYL7-15</strain>
    </source>
</reference>
<name>A0ABV1RYL2_9BACT</name>
<dbReference type="EMBL" id="JBEOKT010000018">
    <property type="protein sequence ID" value="MER2999117.1"/>
    <property type="molecule type" value="Genomic_DNA"/>
</dbReference>
<comment type="caution">
    <text evidence="2">The sequence shown here is derived from an EMBL/GenBank/DDBJ whole genome shotgun (WGS) entry which is preliminary data.</text>
</comment>
<protein>
    <submittedName>
        <fullName evidence="2">Uncharacterized protein</fullName>
    </submittedName>
</protein>
<sequence>MEPVFNWRNYSLGARQLQSGTMLSHGETPLNTLHSRDASEGNSPLNYKSHFLYCKEWLL</sequence>
<gene>
    <name evidence="2" type="ORF">ABS362_16310</name>
</gene>
<feature type="region of interest" description="Disordered" evidence="1">
    <location>
        <begin position="23"/>
        <end position="42"/>
    </location>
</feature>
<organism evidence="2 3">
    <name type="scientific">Pontibacter populi</name>
    <dbReference type="NCBI Taxonomy" id="890055"/>
    <lineage>
        <taxon>Bacteria</taxon>
        <taxon>Pseudomonadati</taxon>
        <taxon>Bacteroidota</taxon>
        <taxon>Cytophagia</taxon>
        <taxon>Cytophagales</taxon>
        <taxon>Hymenobacteraceae</taxon>
        <taxon>Pontibacter</taxon>
    </lineage>
</organism>
<keyword evidence="3" id="KW-1185">Reference proteome</keyword>
<accession>A0ABV1RYL2</accession>
<evidence type="ECO:0000256" key="1">
    <source>
        <dbReference type="SAM" id="MobiDB-lite"/>
    </source>
</evidence>
<proteinExistence type="predicted"/>